<dbReference type="Gene3D" id="3.60.10.10">
    <property type="entry name" value="Endonuclease/exonuclease/phosphatase"/>
    <property type="match status" value="1"/>
</dbReference>
<feature type="compositionally biased region" description="Polar residues" evidence="1">
    <location>
        <begin position="10"/>
        <end position="24"/>
    </location>
</feature>
<evidence type="ECO:0000313" key="3">
    <source>
        <dbReference type="EMBL" id="KAK4114675.1"/>
    </source>
</evidence>
<keyword evidence="4" id="KW-1185">Reference proteome</keyword>
<feature type="compositionally biased region" description="Basic and acidic residues" evidence="1">
    <location>
        <begin position="453"/>
        <end position="479"/>
    </location>
</feature>
<dbReference type="SMART" id="SM00128">
    <property type="entry name" value="IPPc"/>
    <property type="match status" value="1"/>
</dbReference>
<feature type="compositionally biased region" description="Acidic residues" evidence="1">
    <location>
        <begin position="329"/>
        <end position="340"/>
    </location>
</feature>
<dbReference type="Proteomes" id="UP001302812">
    <property type="component" value="Unassembled WGS sequence"/>
</dbReference>
<dbReference type="InterPro" id="IPR047078">
    <property type="entry name" value="RhoGAP_OCRL1"/>
</dbReference>
<dbReference type="GeneID" id="89937093"/>
<dbReference type="Pfam" id="PF21310">
    <property type="entry name" value="OCRL-like_ASH"/>
    <property type="match status" value="1"/>
</dbReference>
<feature type="region of interest" description="Disordered" evidence="1">
    <location>
        <begin position="75"/>
        <end position="101"/>
    </location>
</feature>
<dbReference type="SUPFAM" id="SSF56219">
    <property type="entry name" value="DNase I-like"/>
    <property type="match status" value="1"/>
</dbReference>
<feature type="compositionally biased region" description="Acidic residues" evidence="1">
    <location>
        <begin position="480"/>
        <end position="491"/>
    </location>
</feature>
<reference evidence="3" key="1">
    <citation type="journal article" date="2023" name="Mol. Phylogenet. Evol.">
        <title>Genome-scale phylogeny and comparative genomics of the fungal order Sordariales.</title>
        <authorList>
            <person name="Hensen N."/>
            <person name="Bonometti L."/>
            <person name="Westerberg I."/>
            <person name="Brannstrom I.O."/>
            <person name="Guillou S."/>
            <person name="Cros-Aarteil S."/>
            <person name="Calhoun S."/>
            <person name="Haridas S."/>
            <person name="Kuo A."/>
            <person name="Mondo S."/>
            <person name="Pangilinan J."/>
            <person name="Riley R."/>
            <person name="LaButti K."/>
            <person name="Andreopoulos B."/>
            <person name="Lipzen A."/>
            <person name="Chen C."/>
            <person name="Yan M."/>
            <person name="Daum C."/>
            <person name="Ng V."/>
            <person name="Clum A."/>
            <person name="Steindorff A."/>
            <person name="Ohm R.A."/>
            <person name="Martin F."/>
            <person name="Silar P."/>
            <person name="Natvig D.O."/>
            <person name="Lalanne C."/>
            <person name="Gautier V."/>
            <person name="Ament-Velasquez S.L."/>
            <person name="Kruys A."/>
            <person name="Hutchinson M.I."/>
            <person name="Powell A.J."/>
            <person name="Barry K."/>
            <person name="Miller A.N."/>
            <person name="Grigoriev I.V."/>
            <person name="Debuchy R."/>
            <person name="Gladieux P."/>
            <person name="Hiltunen Thoren M."/>
            <person name="Johannesson H."/>
        </authorList>
    </citation>
    <scope>NUCLEOTIDE SEQUENCE</scope>
    <source>
        <strain evidence="3">CBS 508.74</strain>
    </source>
</reference>
<dbReference type="RefSeq" id="XP_064672245.1">
    <property type="nucleotide sequence ID" value="XM_064812968.1"/>
</dbReference>
<protein>
    <submittedName>
        <fullName evidence="3">DNase I-like protein</fullName>
    </submittedName>
</protein>
<gene>
    <name evidence="3" type="ORF">N656DRAFT_749175</name>
</gene>
<feature type="region of interest" description="Disordered" evidence="1">
    <location>
        <begin position="453"/>
        <end position="535"/>
    </location>
</feature>
<dbReference type="Gene3D" id="2.60.40.10">
    <property type="entry name" value="Immunoglobulins"/>
    <property type="match status" value="1"/>
</dbReference>
<dbReference type="InterPro" id="IPR013783">
    <property type="entry name" value="Ig-like_fold"/>
</dbReference>
<feature type="compositionally biased region" description="Acidic residues" evidence="1">
    <location>
        <begin position="363"/>
        <end position="372"/>
    </location>
</feature>
<dbReference type="InterPro" id="IPR046985">
    <property type="entry name" value="IP5"/>
</dbReference>
<dbReference type="EMBL" id="MU853336">
    <property type="protein sequence ID" value="KAK4114675.1"/>
    <property type="molecule type" value="Genomic_DNA"/>
</dbReference>
<dbReference type="GO" id="GO:0004439">
    <property type="term" value="F:phosphatidylinositol-4,5-bisphosphate 5-phosphatase activity"/>
    <property type="evidence" value="ECO:0007669"/>
    <property type="project" value="TreeGrafter"/>
</dbReference>
<evidence type="ECO:0000259" key="2">
    <source>
        <dbReference type="SMART" id="SM00128"/>
    </source>
</evidence>
<feature type="compositionally biased region" description="Basic and acidic residues" evidence="1">
    <location>
        <begin position="86"/>
        <end position="101"/>
    </location>
</feature>
<name>A0AAN6THT0_9PEZI</name>
<comment type="caution">
    <text evidence="3">The sequence shown here is derived from an EMBL/GenBank/DDBJ whole genome shotgun (WGS) entry which is preliminary data.</text>
</comment>
<reference evidence="3" key="2">
    <citation type="submission" date="2023-05" db="EMBL/GenBank/DDBJ databases">
        <authorList>
            <consortium name="Lawrence Berkeley National Laboratory"/>
            <person name="Steindorff A."/>
            <person name="Hensen N."/>
            <person name="Bonometti L."/>
            <person name="Westerberg I."/>
            <person name="Brannstrom I.O."/>
            <person name="Guillou S."/>
            <person name="Cros-Aarteil S."/>
            <person name="Calhoun S."/>
            <person name="Haridas S."/>
            <person name="Kuo A."/>
            <person name="Mondo S."/>
            <person name="Pangilinan J."/>
            <person name="Riley R."/>
            <person name="Labutti K."/>
            <person name="Andreopoulos B."/>
            <person name="Lipzen A."/>
            <person name="Chen C."/>
            <person name="Yanf M."/>
            <person name="Daum C."/>
            <person name="Ng V."/>
            <person name="Clum A."/>
            <person name="Ohm R."/>
            <person name="Martin F."/>
            <person name="Silar P."/>
            <person name="Natvig D."/>
            <person name="Lalanne C."/>
            <person name="Gautier V."/>
            <person name="Ament-Velasquez S.L."/>
            <person name="Kruys A."/>
            <person name="Hutchinson M.I."/>
            <person name="Powell A.J."/>
            <person name="Barry K."/>
            <person name="Miller A.N."/>
            <person name="Grigoriev I.V."/>
            <person name="Debuchy R."/>
            <person name="Gladieux P."/>
            <person name="Thoren M.H."/>
            <person name="Johannesson H."/>
        </authorList>
    </citation>
    <scope>NUCLEOTIDE SEQUENCE</scope>
    <source>
        <strain evidence="3">CBS 508.74</strain>
    </source>
</reference>
<feature type="compositionally biased region" description="Basic and acidic residues" evidence="1">
    <location>
        <begin position="526"/>
        <end position="535"/>
    </location>
</feature>
<organism evidence="3 4">
    <name type="scientific">Canariomyces notabilis</name>
    <dbReference type="NCBI Taxonomy" id="2074819"/>
    <lineage>
        <taxon>Eukaryota</taxon>
        <taxon>Fungi</taxon>
        <taxon>Dikarya</taxon>
        <taxon>Ascomycota</taxon>
        <taxon>Pezizomycotina</taxon>
        <taxon>Sordariomycetes</taxon>
        <taxon>Sordariomycetidae</taxon>
        <taxon>Sordariales</taxon>
        <taxon>Chaetomiaceae</taxon>
        <taxon>Canariomyces</taxon>
    </lineage>
</organism>
<feature type="compositionally biased region" description="Basic and acidic residues" evidence="1">
    <location>
        <begin position="345"/>
        <end position="360"/>
    </location>
</feature>
<evidence type="ECO:0000313" key="4">
    <source>
        <dbReference type="Proteomes" id="UP001302812"/>
    </source>
</evidence>
<dbReference type="GO" id="GO:0046856">
    <property type="term" value="P:phosphatidylinositol dephosphorylation"/>
    <property type="evidence" value="ECO:0007669"/>
    <property type="project" value="InterPro"/>
</dbReference>
<evidence type="ECO:0000256" key="1">
    <source>
        <dbReference type="SAM" id="MobiDB-lite"/>
    </source>
</evidence>
<dbReference type="CDD" id="cd04380">
    <property type="entry name" value="RhoGAP_OCRL1"/>
    <property type="match status" value="1"/>
</dbReference>
<feature type="domain" description="Inositol polyphosphate-related phosphatase" evidence="2">
    <location>
        <begin position="42"/>
        <end position="480"/>
    </location>
</feature>
<dbReference type="PANTHER" id="PTHR11200">
    <property type="entry name" value="INOSITOL 5-PHOSPHATASE"/>
    <property type="match status" value="1"/>
</dbReference>
<feature type="region of interest" description="Disordered" evidence="1">
    <location>
        <begin position="1"/>
        <end position="24"/>
    </location>
</feature>
<sequence>MDNAEVPTADLTNTDSGDLTSTNPYSLHKAVHARRQEYIRKHRIRIKIGTWNVAACPGTDKDLARWFVDGKGLDPALGSSPAPDGAAKEPRARDCGTEDGTDHIQLVGDDKIGLYVLGLQEVNLLSAPGQYMTWIYAADTTATDKWKAALQAALPEGYQLVVAEQLAGLLLLVYAASEVAPTISNTSVSSVATGALGYLGNKGAVCTRILLGEATRLVFVNCHLASGITEYNLKQRVAQAQHILNSAQFESVTISGVSEEEKSRIGDEDFAFWFGDLNCRLDSLPGDDIRRLLMLHTRGEYDLSKKDLRREDSLEGEAIVVDAEGVSDSSDELEASDSDPTEQLTVDHTKDKTNDTRAIADESPLEDQDESPQDPHEDPTSLQATLDSLLPHDQLRRLIKERKVFHDGWREGPITFLPTYKYDVGSVALFDSSEKRRPPSWCDRILYRTRRDKQAYDRKAKEEEESRKKDEEMKARGMEDASDDDDVLFDYDPDKDGFSYDPDKDGDERPSSADIGYDEHDDYAEGDDHQPGRQEGMDRIHLDLYTSHQRITSSDHKPVSAIFTLDYDAVVPELKAKVHAEVARELDRAENEGRPVITLVIDHHGPEAHKGHATSGSQAHVDFGELKFLKKLEASITLANTGRVPATVTFVEKLTTGESGHGNASRPQWLTTSFIRHDAPGDSGESAVLGNEVTLEPGETGNALVKALVDELSHARMLNDGQESLEEVLVLRVTNGRDHFILVRASWTPTCIGRSVEELIRVPEGGIRVFAQSMADKDGRAGSIPYDLPVRSPAPKELFRLTEAIETITQRALADAQMLDDCAIPTDPGWPFAVEACTSADPSTRTSLVIDIIDALDRDQPISSAFSPETSSLARLEAVAQALLLFLRGLTDGVITASLWHRIEQAAIPSLTGSSNTSPTVSSATPSDAADKDRTTILDILQTAPNHNICFVFLTTAIARVVAELAPLSKAELETIRNATGESAAATAAAPARGMGAVFGAGRRSLSFRRGGPGGANTAVVEALAALERRRAREKRVAAIFGAEGVVCRGLEPGLGAKERRAVDEKQRRVVELFLSVGL</sequence>
<dbReference type="InterPro" id="IPR036691">
    <property type="entry name" value="Endo/exonu/phosph_ase_sf"/>
</dbReference>
<dbReference type="InterPro" id="IPR000300">
    <property type="entry name" value="IPPc"/>
</dbReference>
<feature type="region of interest" description="Disordered" evidence="1">
    <location>
        <begin position="323"/>
        <end position="382"/>
    </location>
</feature>
<accession>A0AAN6THT0</accession>
<dbReference type="InterPro" id="IPR048869">
    <property type="entry name" value="OCRL-1_2_ASH"/>
</dbReference>
<dbReference type="Pfam" id="PF22669">
    <property type="entry name" value="Exo_endo_phos2"/>
    <property type="match status" value="2"/>
</dbReference>
<dbReference type="AlphaFoldDB" id="A0AAN6THT0"/>
<feature type="compositionally biased region" description="Basic and acidic residues" evidence="1">
    <location>
        <begin position="492"/>
        <end position="511"/>
    </location>
</feature>
<dbReference type="PANTHER" id="PTHR11200:SF300">
    <property type="entry name" value="TYPE II INOSITOL 1,4,5-TRISPHOSPHATE 5-PHOSPHATASE"/>
    <property type="match status" value="1"/>
</dbReference>
<proteinExistence type="predicted"/>